<feature type="non-terminal residue" evidence="1">
    <location>
        <position position="117"/>
    </location>
</feature>
<evidence type="ECO:0000313" key="2">
    <source>
        <dbReference type="Proteomes" id="UP000234681"/>
    </source>
</evidence>
<protein>
    <submittedName>
        <fullName evidence="1">RCG55855</fullName>
    </submittedName>
</protein>
<evidence type="ECO:0000313" key="1">
    <source>
        <dbReference type="EMBL" id="EDL78666.1"/>
    </source>
</evidence>
<dbReference type="Proteomes" id="UP000234681">
    <property type="component" value="Chromosome 17"/>
</dbReference>
<reference evidence="2" key="1">
    <citation type="submission" date="2005-09" db="EMBL/GenBank/DDBJ databases">
        <authorList>
            <person name="Mural R.J."/>
            <person name="Li P.W."/>
            <person name="Adams M.D."/>
            <person name="Amanatides P.G."/>
            <person name="Baden-Tillson H."/>
            <person name="Barnstead M."/>
            <person name="Chin S.H."/>
            <person name="Dew I."/>
            <person name="Evans C.A."/>
            <person name="Ferriera S."/>
            <person name="Flanigan M."/>
            <person name="Fosler C."/>
            <person name="Glodek A."/>
            <person name="Gu Z."/>
            <person name="Holt R.A."/>
            <person name="Jennings D."/>
            <person name="Kraft C.L."/>
            <person name="Lu F."/>
            <person name="Nguyen T."/>
            <person name="Nusskern D.R."/>
            <person name="Pfannkoch C.M."/>
            <person name="Sitter C."/>
            <person name="Sutton G.G."/>
            <person name="Venter J.C."/>
            <person name="Wang Z."/>
            <person name="Woodage T."/>
            <person name="Zheng X.H."/>
            <person name="Zhong F."/>
        </authorList>
    </citation>
    <scope>NUCLEOTIDE SEQUENCE [LARGE SCALE GENOMIC DNA]</scope>
    <source>
        <strain>BN</strain>
        <strain evidence="2">Sprague-Dawley</strain>
    </source>
</reference>
<gene>
    <name evidence="1" type="ORF">rCG_55855</name>
</gene>
<dbReference type="EMBL" id="CH473990">
    <property type="protein sequence ID" value="EDL78666.1"/>
    <property type="molecule type" value="Genomic_DNA"/>
</dbReference>
<dbReference type="AlphaFoldDB" id="A6JLY9"/>
<organism evidence="1 2">
    <name type="scientific">Rattus norvegicus</name>
    <name type="common">Rat</name>
    <dbReference type="NCBI Taxonomy" id="10116"/>
    <lineage>
        <taxon>Eukaryota</taxon>
        <taxon>Metazoa</taxon>
        <taxon>Chordata</taxon>
        <taxon>Craniata</taxon>
        <taxon>Vertebrata</taxon>
        <taxon>Euteleostomi</taxon>
        <taxon>Mammalia</taxon>
        <taxon>Eutheria</taxon>
        <taxon>Euarchontoglires</taxon>
        <taxon>Glires</taxon>
        <taxon>Rodentia</taxon>
        <taxon>Myomorpha</taxon>
        <taxon>Muroidea</taxon>
        <taxon>Muridae</taxon>
        <taxon>Murinae</taxon>
        <taxon>Rattus</taxon>
    </lineage>
</organism>
<accession>A6JLY9</accession>
<name>A6JLY9_RAT</name>
<sequence length="117" mass="12404">MKIASGKEISGLGEKRSAHQEEMEGHVCLCAFALAHGYLHNPGKGVGFSGPGGRGGSKMLGTELLYESNKPLSTAEPSLQPQQQGFKNDGGWLTTICNGIRCLLLVCLKTATVYSHT</sequence>
<proteinExistence type="predicted"/>